<dbReference type="EMBL" id="JASSZA010000002">
    <property type="protein sequence ID" value="KAK2116871.1"/>
    <property type="molecule type" value="Genomic_DNA"/>
</dbReference>
<keyword evidence="12" id="KW-1133">Transmembrane helix</keyword>
<feature type="transmembrane region" description="Helical" evidence="12">
    <location>
        <begin position="285"/>
        <end position="308"/>
    </location>
</feature>
<keyword evidence="8" id="KW-0811">Translocation</keyword>
<comment type="function">
    <text evidence="10">Required for protein translocation and folding in the endoplasmic reticulum (ER). Functions as a nucleotide exchange factor for the ER lumenal chaperone HSPA5.</text>
</comment>
<evidence type="ECO:0000256" key="2">
    <source>
        <dbReference type="ARBA" id="ARBA00010588"/>
    </source>
</evidence>
<dbReference type="Proteomes" id="UP001266305">
    <property type="component" value="Unassembled WGS sequence"/>
</dbReference>
<evidence type="ECO:0000313" key="14">
    <source>
        <dbReference type="Proteomes" id="UP001266305"/>
    </source>
</evidence>
<dbReference type="PANTHER" id="PTHR19316:SF35">
    <property type="entry name" value="NUCLEOTIDE EXCHANGE FACTOR SIL1"/>
    <property type="match status" value="1"/>
</dbReference>
<keyword evidence="9" id="KW-0325">Glycoprotein</keyword>
<keyword evidence="14" id="KW-1185">Reference proteome</keyword>
<evidence type="ECO:0000256" key="7">
    <source>
        <dbReference type="ARBA" id="ARBA00022927"/>
    </source>
</evidence>
<comment type="similarity">
    <text evidence="2">Belongs to the SIL1 family.</text>
</comment>
<comment type="caution">
    <text evidence="13">The sequence shown here is derived from an EMBL/GenBank/DDBJ whole genome shotgun (WGS) entry which is preliminary data.</text>
</comment>
<evidence type="ECO:0000256" key="12">
    <source>
        <dbReference type="SAM" id="Phobius"/>
    </source>
</evidence>
<evidence type="ECO:0000256" key="1">
    <source>
        <dbReference type="ARBA" id="ARBA00004319"/>
    </source>
</evidence>
<evidence type="ECO:0000256" key="3">
    <source>
        <dbReference type="ARBA" id="ARBA00015352"/>
    </source>
</evidence>
<evidence type="ECO:0000256" key="6">
    <source>
        <dbReference type="ARBA" id="ARBA00022824"/>
    </source>
</evidence>
<dbReference type="SUPFAM" id="SSF48371">
    <property type="entry name" value="ARM repeat"/>
    <property type="match status" value="1"/>
</dbReference>
<organism evidence="13 14">
    <name type="scientific">Saguinus oedipus</name>
    <name type="common">Cotton-top tamarin</name>
    <name type="synonym">Oedipomidas oedipus</name>
    <dbReference type="NCBI Taxonomy" id="9490"/>
    <lineage>
        <taxon>Eukaryota</taxon>
        <taxon>Metazoa</taxon>
        <taxon>Chordata</taxon>
        <taxon>Craniata</taxon>
        <taxon>Vertebrata</taxon>
        <taxon>Euteleostomi</taxon>
        <taxon>Mammalia</taxon>
        <taxon>Eutheria</taxon>
        <taxon>Euarchontoglires</taxon>
        <taxon>Primates</taxon>
        <taxon>Haplorrhini</taxon>
        <taxon>Platyrrhini</taxon>
        <taxon>Cebidae</taxon>
        <taxon>Callitrichinae</taxon>
        <taxon>Saguinus</taxon>
    </lineage>
</organism>
<dbReference type="InterPro" id="IPR016024">
    <property type="entry name" value="ARM-type_fold"/>
</dbReference>
<accession>A0ABQ9W655</accession>
<keyword evidence="6" id="KW-0256">Endoplasmic reticulum</keyword>
<evidence type="ECO:0000256" key="9">
    <source>
        <dbReference type="ARBA" id="ARBA00023180"/>
    </source>
</evidence>
<evidence type="ECO:0000256" key="10">
    <source>
        <dbReference type="ARBA" id="ARBA00037748"/>
    </source>
</evidence>
<gene>
    <name evidence="13" type="ORF">P7K49_003757</name>
</gene>
<comment type="subcellular location">
    <subcellularLocation>
        <location evidence="1">Endoplasmic reticulum lumen</location>
    </subcellularLocation>
</comment>
<keyword evidence="4" id="KW-0813">Transport</keyword>
<dbReference type="PANTHER" id="PTHR19316">
    <property type="entry name" value="PROTEIN FOLDING REGULATOR"/>
    <property type="match status" value="1"/>
</dbReference>
<evidence type="ECO:0000313" key="13">
    <source>
        <dbReference type="EMBL" id="KAK2116871.1"/>
    </source>
</evidence>
<keyword evidence="7" id="KW-0653">Protein transport</keyword>
<dbReference type="InterPro" id="IPR050693">
    <property type="entry name" value="Hsp70_NEF-Inhibitors"/>
</dbReference>
<name>A0ABQ9W655_SAGOE</name>
<keyword evidence="12" id="KW-0812">Transmembrane</keyword>
<reference evidence="13 14" key="1">
    <citation type="submission" date="2023-05" db="EMBL/GenBank/DDBJ databases">
        <title>B98-5 Cell Line De Novo Hybrid Assembly: An Optical Mapping Approach.</title>
        <authorList>
            <person name="Kananen K."/>
            <person name="Auerbach J.A."/>
            <person name="Kautto E."/>
            <person name="Blachly J.S."/>
        </authorList>
    </citation>
    <scope>NUCLEOTIDE SEQUENCE [LARGE SCALE GENOMIC DNA]</scope>
    <source>
        <strain evidence="13">B95-8</strain>
        <tissue evidence="13">Cell line</tissue>
    </source>
</reference>
<evidence type="ECO:0000256" key="8">
    <source>
        <dbReference type="ARBA" id="ARBA00023010"/>
    </source>
</evidence>
<feature type="region of interest" description="Disordered" evidence="11">
    <location>
        <begin position="1"/>
        <end position="45"/>
    </location>
</feature>
<evidence type="ECO:0000256" key="4">
    <source>
        <dbReference type="ARBA" id="ARBA00022448"/>
    </source>
</evidence>
<evidence type="ECO:0000256" key="5">
    <source>
        <dbReference type="ARBA" id="ARBA00022729"/>
    </source>
</evidence>
<proteinExistence type="inferred from homology"/>
<protein>
    <recommendedName>
        <fullName evidence="3">Nucleotide exchange factor SIL1</fullName>
    </recommendedName>
</protein>
<keyword evidence="5" id="KW-0732">Signal</keyword>
<dbReference type="InterPro" id="IPR011989">
    <property type="entry name" value="ARM-like"/>
</dbReference>
<keyword evidence="12" id="KW-0472">Membrane</keyword>
<evidence type="ECO:0000256" key="11">
    <source>
        <dbReference type="SAM" id="MobiDB-lite"/>
    </source>
</evidence>
<sequence length="313" mass="34013">MLLPQQPQSPGGGHRRGSPTEAAGNPGHGAATHSKEEGVFPRPSSCPAPGTPVGLKGKGPCSGCACHLGGLSIICWVEWGRGHTQLKQVLFALCSLLRHFPYAQRQFLKLGGLQVLRSLVQEKGTEVLAVRVITLLYDLVTEKKLQISSFLEQQAAMWCSDPVNKAWAQFMFWEWASGLGEGHADWVCNSQHRLASAPQASSIKATSLEGHPRLCVFWAPSWPSGPMPIHQNNLTFFKHKAAQACSGPCVWMALSPIHLGDSHHPEDSGPHQSPLCSSLRQQQSVLRGLVAVVMVVMVEMAMLAWLMFVEGHA</sequence>
<dbReference type="Gene3D" id="1.25.10.10">
    <property type="entry name" value="Leucine-rich Repeat Variant"/>
    <property type="match status" value="1"/>
</dbReference>